<dbReference type="EMBL" id="MH720467">
    <property type="protein sequence ID" value="AZB50434.1"/>
    <property type="molecule type" value="Viral_cRNA"/>
</dbReference>
<evidence type="ECO:0000313" key="8">
    <source>
        <dbReference type="EMBL" id="AZB50455.1"/>
    </source>
</evidence>
<accession>A0A1P8D6T0</accession>
<evidence type="ECO:0000313" key="11">
    <source>
        <dbReference type="EMBL" id="AZB50476.1"/>
    </source>
</evidence>
<dbReference type="GeneID" id="41700833"/>
<evidence type="ECO:0000313" key="14">
    <source>
        <dbReference type="Proteomes" id="UP000289491"/>
    </source>
</evidence>
<dbReference type="EMBL" id="MH720472">
    <property type="protein sequence ID" value="AZB50469.1"/>
    <property type="molecule type" value="Viral_cRNA"/>
</dbReference>
<protein>
    <submittedName>
        <fullName evidence="1">P3 protein</fullName>
    </submittedName>
</protein>
<evidence type="ECO:0000313" key="2">
    <source>
        <dbReference type="EMBL" id="AZB50413.1"/>
    </source>
</evidence>
<evidence type="ECO:0000313" key="10">
    <source>
        <dbReference type="EMBL" id="AZB50469.1"/>
    </source>
</evidence>
<dbReference type="EMBL" id="MH720474">
    <property type="protein sequence ID" value="AZB50483.1"/>
    <property type="molecule type" value="Viral_cRNA"/>
</dbReference>
<evidence type="ECO:0000313" key="1">
    <source>
        <dbReference type="EMBL" id="APR74651.1"/>
    </source>
</evidence>
<reference evidence="2" key="3">
    <citation type="submission" date="2018-08" db="EMBL/GenBank/DDBJ databases">
        <authorList>
            <person name="Yang X."/>
            <person name="Zhou G."/>
        </authorList>
    </citation>
    <scope>NUCLEOTIDE SEQUENCE</scope>
    <source>
        <strain evidence="10">HZ5</strain>
        <strain evidence="11">HZ7</strain>
        <strain evidence="4">LJ1</strain>
        <strain evidence="5">LJ2</strain>
        <strain evidence="12">LS</strain>
        <strain evidence="6">SG1</strain>
        <strain evidence="7">SG2</strain>
        <strain evidence="13">TM</strain>
        <strain evidence="2">TP1</strain>
        <strain evidence="3">TP2</strain>
        <strain evidence="9">WZ12</strain>
        <strain evidence="8">WZ9</strain>
    </source>
</reference>
<dbReference type="EMBL" id="MH720465">
    <property type="protein sequence ID" value="AZB50420.1"/>
    <property type="molecule type" value="Viral_cRNA"/>
</dbReference>
<dbReference type="EMBL" id="MH720470">
    <property type="protein sequence ID" value="AZB50455.1"/>
    <property type="molecule type" value="Viral_cRNA"/>
</dbReference>
<evidence type="ECO:0000313" key="5">
    <source>
        <dbReference type="EMBL" id="AZB50434.1"/>
    </source>
</evidence>
<name>A0A1P8D6T0_9RHAB</name>
<dbReference type="EMBL" id="MH720473">
    <property type="protein sequence ID" value="AZB50476.1"/>
    <property type="molecule type" value="Viral_cRNA"/>
</dbReference>
<keyword evidence="14" id="KW-1185">Reference proteome</keyword>
<reference evidence="1" key="2">
    <citation type="submission" date="2018-05" db="EMBL/GenBank/DDBJ databases">
        <authorList>
            <person name="Lanie J.A."/>
            <person name="Ng W.-L."/>
            <person name="Kazmierczak K.M."/>
            <person name="Andrzejewski T.M."/>
            <person name="Davidsen T.M."/>
            <person name="Wayne K.J."/>
            <person name="Tettelin H."/>
            <person name="Glass J.I."/>
            <person name="Rusch D."/>
            <person name="Podicherti R."/>
            <person name="Tsui H.-C.T."/>
            <person name="Winkler M.E."/>
        </authorList>
    </citation>
    <scope>NUCLEOTIDE SEQUENCE</scope>
    <source>
        <strain evidence="1">GD-LD</strain>
    </source>
</reference>
<sequence>MKIICSTGIFNEEKGFPLPNLLNSPLMKQEIMTVKYLRFQYIPIMTSNPSSSLTIDIKDTRLVNWDNRSIFQVKIFGDVQSSFIVSGLQPYSARDRCPYLLSLSVNAGKVVPGTKYGILKSYAVYTSKDSGIISSQISVKLERSPRDYFLKRSKEHDKKDLDSDVSFKMCRHVKFAT</sequence>
<organism evidence="1">
    <name type="scientific">Rice stripe mosaic virus</name>
    <dbReference type="NCBI Taxonomy" id="1931356"/>
    <lineage>
        <taxon>Viruses</taxon>
        <taxon>Riboviria</taxon>
        <taxon>Orthornavirae</taxon>
        <taxon>Negarnaviricota</taxon>
        <taxon>Haploviricotina</taxon>
        <taxon>Monjiviricetes</taxon>
        <taxon>Mononegavirales</taxon>
        <taxon>Rhabdoviridae</taxon>
        <taxon>Betarhabdovirinae</taxon>
        <taxon>Betacytorhabdovirus</taxon>
        <taxon>Betacytorhabdovirus oryzae</taxon>
        <taxon>Cytorhabdovirus oryzae</taxon>
    </lineage>
</organism>
<dbReference type="RefSeq" id="YP_009553365.1">
    <property type="nucleotide sequence ID" value="NC_040786.1"/>
</dbReference>
<dbReference type="EMBL" id="MH720464">
    <property type="protein sequence ID" value="AZB50413.1"/>
    <property type="molecule type" value="Viral_cRNA"/>
</dbReference>
<dbReference type="EMBL" id="MH720466">
    <property type="protein sequence ID" value="AZB50427.1"/>
    <property type="molecule type" value="Viral_cRNA"/>
</dbReference>
<evidence type="ECO:0000313" key="4">
    <source>
        <dbReference type="EMBL" id="AZB50427.1"/>
    </source>
</evidence>
<evidence type="ECO:0000313" key="13">
    <source>
        <dbReference type="EMBL" id="AZB50490.1"/>
    </source>
</evidence>
<evidence type="ECO:0000313" key="12">
    <source>
        <dbReference type="EMBL" id="AZB50483.1"/>
    </source>
</evidence>
<dbReference type="KEGG" id="vg:41700833"/>
<evidence type="ECO:0000313" key="6">
    <source>
        <dbReference type="EMBL" id="AZB50441.1"/>
    </source>
</evidence>
<evidence type="ECO:0000313" key="7">
    <source>
        <dbReference type="EMBL" id="AZB50448.1"/>
    </source>
</evidence>
<reference evidence="1" key="1">
    <citation type="journal article" date="2017" name="Front. Microbiol.">
        <title>Rice Stripe Mosaic Virus, a Novel Cytorhabdovirus Infecting Rice via Leafhopper Transmission.</title>
        <authorList>
            <person name="Yang X."/>
            <person name="Huang J."/>
            <person name="Liu C."/>
            <person name="Chen B."/>
            <person name="Zhang T."/>
            <person name="Zhou G."/>
        </authorList>
    </citation>
    <scope>NUCLEOTIDE SEQUENCE [LARGE SCALE GENOMIC DNA]</scope>
    <source>
        <strain evidence="1">GD-LD</strain>
    </source>
</reference>
<proteinExistence type="predicted"/>
<dbReference type="EMBL" id="MH720475">
    <property type="protein sequence ID" value="AZB50490.1"/>
    <property type="molecule type" value="Viral_cRNA"/>
</dbReference>
<dbReference type="Proteomes" id="UP000289491">
    <property type="component" value="Segment"/>
</dbReference>
<evidence type="ECO:0000313" key="3">
    <source>
        <dbReference type="EMBL" id="AZB50420.1"/>
    </source>
</evidence>
<dbReference type="EMBL" id="MH720469">
    <property type="protein sequence ID" value="AZB50448.1"/>
    <property type="molecule type" value="Viral_cRNA"/>
</dbReference>
<evidence type="ECO:0000313" key="9">
    <source>
        <dbReference type="EMBL" id="AZB50462.1"/>
    </source>
</evidence>
<dbReference type="EMBL" id="MH720468">
    <property type="protein sequence ID" value="AZB50441.1"/>
    <property type="molecule type" value="Viral_cRNA"/>
</dbReference>
<dbReference type="EMBL" id="MH720471">
    <property type="protein sequence ID" value="AZB50462.1"/>
    <property type="molecule type" value="Viral_cRNA"/>
</dbReference>
<dbReference type="EMBL" id="KX525586">
    <property type="protein sequence ID" value="APR74651.1"/>
    <property type="molecule type" value="Viral_cRNA"/>
</dbReference>